<dbReference type="InParanoid" id="A0A165DZ10"/>
<gene>
    <name evidence="2" type="ORF">EXIGLDRAFT_239107</name>
</gene>
<evidence type="ECO:0000313" key="2">
    <source>
        <dbReference type="EMBL" id="KZV85706.1"/>
    </source>
</evidence>
<accession>A0A165DZ10</accession>
<dbReference type="EMBL" id="KV426179">
    <property type="protein sequence ID" value="KZV85706.1"/>
    <property type="molecule type" value="Genomic_DNA"/>
</dbReference>
<evidence type="ECO:0008006" key="4">
    <source>
        <dbReference type="Google" id="ProtNLM"/>
    </source>
</evidence>
<dbReference type="AlphaFoldDB" id="A0A165DZ10"/>
<evidence type="ECO:0000256" key="1">
    <source>
        <dbReference type="SAM" id="SignalP"/>
    </source>
</evidence>
<feature type="chain" id="PRO_5007856923" description="Secreted protein" evidence="1">
    <location>
        <begin position="21"/>
        <end position="149"/>
    </location>
</feature>
<dbReference type="Proteomes" id="UP000077266">
    <property type="component" value="Unassembled WGS sequence"/>
</dbReference>
<keyword evidence="1" id="KW-0732">Signal</keyword>
<protein>
    <recommendedName>
        <fullName evidence="4">Secreted protein</fullName>
    </recommendedName>
</protein>
<name>A0A165DZ10_EXIGL</name>
<evidence type="ECO:0000313" key="3">
    <source>
        <dbReference type="Proteomes" id="UP000077266"/>
    </source>
</evidence>
<organism evidence="2 3">
    <name type="scientific">Exidia glandulosa HHB12029</name>
    <dbReference type="NCBI Taxonomy" id="1314781"/>
    <lineage>
        <taxon>Eukaryota</taxon>
        <taxon>Fungi</taxon>
        <taxon>Dikarya</taxon>
        <taxon>Basidiomycota</taxon>
        <taxon>Agaricomycotina</taxon>
        <taxon>Agaricomycetes</taxon>
        <taxon>Auriculariales</taxon>
        <taxon>Exidiaceae</taxon>
        <taxon>Exidia</taxon>
    </lineage>
</organism>
<reference evidence="2 3" key="1">
    <citation type="journal article" date="2016" name="Mol. Biol. Evol.">
        <title>Comparative Genomics of Early-Diverging Mushroom-Forming Fungi Provides Insights into the Origins of Lignocellulose Decay Capabilities.</title>
        <authorList>
            <person name="Nagy L.G."/>
            <person name="Riley R."/>
            <person name="Tritt A."/>
            <person name="Adam C."/>
            <person name="Daum C."/>
            <person name="Floudas D."/>
            <person name="Sun H."/>
            <person name="Yadav J.S."/>
            <person name="Pangilinan J."/>
            <person name="Larsson K.H."/>
            <person name="Matsuura K."/>
            <person name="Barry K."/>
            <person name="Labutti K."/>
            <person name="Kuo R."/>
            <person name="Ohm R.A."/>
            <person name="Bhattacharya S.S."/>
            <person name="Shirouzu T."/>
            <person name="Yoshinaga Y."/>
            <person name="Martin F.M."/>
            <person name="Grigoriev I.V."/>
            <person name="Hibbett D.S."/>
        </authorList>
    </citation>
    <scope>NUCLEOTIDE SEQUENCE [LARGE SCALE GENOMIC DNA]</scope>
    <source>
        <strain evidence="2 3">HHB12029</strain>
    </source>
</reference>
<sequence>MVVLRIPPSVFFFLLAHTSSLPSHVFRVLFCLTRPTHPHLYASNTGSTLASITITAVFSCSCSPLCSRSDPPAACTTLRRPRISNPNPTPPAPHCTQNCYPPSFALHNAMKPIFRTSHPILRRVYPCPPTLQLEQENVCRLGHTRFERG</sequence>
<proteinExistence type="predicted"/>
<keyword evidence="3" id="KW-1185">Reference proteome</keyword>
<feature type="signal peptide" evidence="1">
    <location>
        <begin position="1"/>
        <end position="20"/>
    </location>
</feature>